<dbReference type="InterPro" id="IPR038333">
    <property type="entry name" value="T1MK-like_N_sf"/>
</dbReference>
<protein>
    <recommendedName>
        <fullName evidence="3">N6 adenine-specific DNA methyltransferase N-terminal domain-containing protein</fullName>
    </recommendedName>
</protein>
<gene>
    <name evidence="4" type="ORF">SsS58_06096</name>
</gene>
<evidence type="ECO:0000256" key="2">
    <source>
        <dbReference type="ARBA" id="ARBA00022747"/>
    </source>
</evidence>
<feature type="domain" description="N6 adenine-specific DNA methyltransferase N-terminal" evidence="3">
    <location>
        <begin position="8"/>
        <end position="50"/>
    </location>
</feature>
<comment type="similarity">
    <text evidence="1">Belongs to the N(4)/N(6)-methyltransferase family.</text>
</comment>
<dbReference type="AlphaFoldDB" id="A0A100JU16"/>
<dbReference type="InterPro" id="IPR022749">
    <property type="entry name" value="D12N6_MeTrfase_N"/>
</dbReference>
<evidence type="ECO:0000313" key="4">
    <source>
        <dbReference type="EMBL" id="GAQ65681.1"/>
    </source>
</evidence>
<sequence>MPLTLGELESYLAKATDLLRGSIDQADFKAYIFPLMFFKRISDVYDEEYDVTLTPTTCLRSPTWAVDSRPARGVRGS</sequence>
<evidence type="ECO:0000313" key="5">
    <source>
        <dbReference type="Proteomes" id="UP000067448"/>
    </source>
</evidence>
<reference evidence="5" key="3">
    <citation type="submission" date="2016-02" db="EMBL/GenBank/DDBJ databases">
        <title>Draft genome of pathogenic Streptomyces sp. in Japan.</title>
        <authorList>
            <person name="Tomihama T."/>
            <person name="Ikenaga M."/>
            <person name="Sakai M."/>
            <person name="Okubo T."/>
            <person name="Ikeda S."/>
        </authorList>
    </citation>
    <scope>NUCLEOTIDE SEQUENCE [LARGE SCALE GENOMIC DNA]</scope>
    <source>
        <strain evidence="5">S58</strain>
    </source>
</reference>
<accession>A0A100JU16</accession>
<dbReference type="InterPro" id="IPR029063">
    <property type="entry name" value="SAM-dependent_MTases_sf"/>
</dbReference>
<comment type="caution">
    <text evidence="4">The sequence shown here is derived from an EMBL/GenBank/DDBJ whole genome shotgun (WGS) entry which is preliminary data.</text>
</comment>
<dbReference type="Pfam" id="PF12161">
    <property type="entry name" value="HsdM_N"/>
    <property type="match status" value="1"/>
</dbReference>
<dbReference type="EMBL" id="BCMM01000032">
    <property type="protein sequence ID" value="GAQ65681.1"/>
    <property type="molecule type" value="Genomic_DNA"/>
</dbReference>
<organism evidence="4 5">
    <name type="scientific">Streptomyces scabiei</name>
    <dbReference type="NCBI Taxonomy" id="1930"/>
    <lineage>
        <taxon>Bacteria</taxon>
        <taxon>Bacillati</taxon>
        <taxon>Actinomycetota</taxon>
        <taxon>Actinomycetes</taxon>
        <taxon>Kitasatosporales</taxon>
        <taxon>Streptomycetaceae</taxon>
        <taxon>Streptomyces</taxon>
    </lineage>
</organism>
<dbReference type="Gene3D" id="1.20.1260.30">
    <property type="match status" value="1"/>
</dbReference>
<dbReference type="GO" id="GO:0009307">
    <property type="term" value="P:DNA restriction-modification system"/>
    <property type="evidence" value="ECO:0007669"/>
    <property type="project" value="UniProtKB-KW"/>
</dbReference>
<evidence type="ECO:0000259" key="3">
    <source>
        <dbReference type="Pfam" id="PF12161"/>
    </source>
</evidence>
<proteinExistence type="inferred from homology"/>
<dbReference type="SUPFAM" id="SSF53335">
    <property type="entry name" value="S-adenosyl-L-methionine-dependent methyltransferases"/>
    <property type="match status" value="1"/>
</dbReference>
<evidence type="ECO:0000256" key="1">
    <source>
        <dbReference type="ARBA" id="ARBA00006594"/>
    </source>
</evidence>
<reference evidence="4 5" key="2">
    <citation type="journal article" date="2016" name="Genome Announc.">
        <title>Draft Genome Sequences of Streptomyces scabiei S58, Streptomyces turgidiscabies T45, and Streptomyces acidiscabies a10, the Pathogens of Potato Common Scab, Isolated in Japan.</title>
        <authorList>
            <person name="Tomihama T."/>
            <person name="Nishi Y."/>
            <person name="Sakai M."/>
            <person name="Ikenaga M."/>
            <person name="Okubo T."/>
            <person name="Ikeda S."/>
        </authorList>
    </citation>
    <scope>NUCLEOTIDE SEQUENCE [LARGE SCALE GENOMIC DNA]</scope>
    <source>
        <strain evidence="4 5">S58</strain>
    </source>
</reference>
<name>A0A100JU16_STRSC</name>
<reference evidence="5" key="1">
    <citation type="submission" date="2015-11" db="EMBL/GenBank/DDBJ databases">
        <authorList>
            <consortium name="Cross-ministerial Strategic Innovation Promotion Program (SIP) consortium"/>
            <person name="Tomihama T."/>
            <person name="Ikenaga M."/>
            <person name="Sakai M."/>
            <person name="Okubo T."/>
            <person name="Ikeda S."/>
        </authorList>
    </citation>
    <scope>NUCLEOTIDE SEQUENCE [LARGE SCALE GENOMIC DNA]</scope>
    <source>
        <strain evidence="5">S58</strain>
    </source>
</reference>
<dbReference type="RefSeq" id="WP_059083022.1">
    <property type="nucleotide sequence ID" value="NZ_BCMM01000032.1"/>
</dbReference>
<dbReference type="Proteomes" id="UP000067448">
    <property type="component" value="Unassembled WGS sequence"/>
</dbReference>
<keyword evidence="2" id="KW-0680">Restriction system</keyword>